<proteinExistence type="inferred from homology"/>
<evidence type="ECO:0000256" key="16">
    <source>
        <dbReference type="SAM" id="MobiDB-lite"/>
    </source>
</evidence>
<keyword evidence="9" id="KW-0378">Hydrolase</keyword>
<evidence type="ECO:0000256" key="5">
    <source>
        <dbReference type="ARBA" id="ARBA00022670"/>
    </source>
</evidence>
<dbReference type="GO" id="GO:0005634">
    <property type="term" value="C:nucleus"/>
    <property type="evidence" value="ECO:0007669"/>
    <property type="project" value="UniProtKB-SubCell"/>
</dbReference>
<evidence type="ECO:0000313" key="18">
    <source>
        <dbReference type="EMBL" id="KAF2898545.1"/>
    </source>
</evidence>
<dbReference type="GO" id="GO:0006508">
    <property type="term" value="P:proteolysis"/>
    <property type="evidence" value="ECO:0007669"/>
    <property type="project" value="UniProtKB-KW"/>
</dbReference>
<evidence type="ECO:0000256" key="12">
    <source>
        <dbReference type="ARBA" id="ARBA00023204"/>
    </source>
</evidence>
<reference evidence="18" key="1">
    <citation type="submission" date="2019-08" db="EMBL/GenBank/DDBJ databases">
        <title>The genome of the North American firefly Photinus pyralis.</title>
        <authorList>
            <consortium name="Photinus pyralis genome working group"/>
            <person name="Fallon T.R."/>
            <person name="Sander Lower S.E."/>
            <person name="Weng J.-K."/>
        </authorList>
    </citation>
    <scope>NUCLEOTIDE SEQUENCE</scope>
    <source>
        <strain evidence="18">TRF0915ILg1</strain>
        <tissue evidence="18">Whole body</tissue>
    </source>
</reference>
<keyword evidence="7 15" id="KW-0227">DNA damage</keyword>
<evidence type="ECO:0000256" key="3">
    <source>
        <dbReference type="ARBA" id="ARBA00010724"/>
    </source>
</evidence>
<dbReference type="InterPro" id="IPR006640">
    <property type="entry name" value="SprT-like_domain"/>
</dbReference>
<dbReference type="Proteomes" id="UP000801492">
    <property type="component" value="Unassembled WGS sequence"/>
</dbReference>
<dbReference type="PANTHER" id="PTHR21220">
    <property type="entry name" value="DNA-DEPENDENT METALLOPROTEASE SPRTN"/>
    <property type="match status" value="1"/>
</dbReference>
<evidence type="ECO:0000256" key="10">
    <source>
        <dbReference type="ARBA" id="ARBA00022833"/>
    </source>
</evidence>
<dbReference type="EMBL" id="VTPC01003416">
    <property type="protein sequence ID" value="KAF2898545.1"/>
    <property type="molecule type" value="Genomic_DNA"/>
</dbReference>
<accession>A0A8K0GBE9</accession>
<keyword evidence="19" id="KW-1185">Reference proteome</keyword>
<organism evidence="18 19">
    <name type="scientific">Ignelater luminosus</name>
    <name type="common">Cucubano</name>
    <name type="synonym">Pyrophorus luminosus</name>
    <dbReference type="NCBI Taxonomy" id="2038154"/>
    <lineage>
        <taxon>Eukaryota</taxon>
        <taxon>Metazoa</taxon>
        <taxon>Ecdysozoa</taxon>
        <taxon>Arthropoda</taxon>
        <taxon>Hexapoda</taxon>
        <taxon>Insecta</taxon>
        <taxon>Pterygota</taxon>
        <taxon>Neoptera</taxon>
        <taxon>Endopterygota</taxon>
        <taxon>Coleoptera</taxon>
        <taxon>Polyphaga</taxon>
        <taxon>Elateriformia</taxon>
        <taxon>Elateroidea</taxon>
        <taxon>Elateridae</taxon>
        <taxon>Agrypninae</taxon>
        <taxon>Pyrophorini</taxon>
        <taxon>Ignelater</taxon>
    </lineage>
</organism>
<evidence type="ECO:0000313" key="19">
    <source>
        <dbReference type="Proteomes" id="UP000801492"/>
    </source>
</evidence>
<feature type="domain" description="UBZ4-type" evidence="17">
    <location>
        <begin position="383"/>
        <end position="410"/>
    </location>
</feature>
<dbReference type="FunFam" id="3.30.160.60:FF:000331">
    <property type="entry name" value="E3 ubiquitin-protein ligase RAD18"/>
    <property type="match status" value="1"/>
</dbReference>
<keyword evidence="13" id="KW-0539">Nucleus</keyword>
<evidence type="ECO:0000256" key="14">
    <source>
        <dbReference type="ARBA" id="ARBA00030396"/>
    </source>
</evidence>
<dbReference type="PROSITE" id="PS51908">
    <property type="entry name" value="ZF_UBZ4"/>
    <property type="match status" value="2"/>
</dbReference>
<dbReference type="OrthoDB" id="5236983at2759"/>
<dbReference type="Pfam" id="PF22934">
    <property type="entry name" value="SPRTN_ZBD"/>
    <property type="match status" value="1"/>
</dbReference>
<name>A0A8K0GBE9_IGNLU</name>
<evidence type="ECO:0000256" key="11">
    <source>
        <dbReference type="ARBA" id="ARBA00023049"/>
    </source>
</evidence>
<evidence type="ECO:0000256" key="8">
    <source>
        <dbReference type="ARBA" id="ARBA00022771"/>
    </source>
</evidence>
<evidence type="ECO:0000256" key="6">
    <source>
        <dbReference type="ARBA" id="ARBA00022723"/>
    </source>
</evidence>
<dbReference type="PANTHER" id="PTHR21220:SF0">
    <property type="entry name" value="DNA-DEPENDENT METALLOPROTEASE SPRTN"/>
    <property type="match status" value="1"/>
</dbReference>
<dbReference type="InterPro" id="IPR055220">
    <property type="entry name" value="SPRTN_ZBD"/>
</dbReference>
<comment type="subcellular location">
    <subcellularLocation>
        <location evidence="2">Chromosome</location>
    </subcellularLocation>
    <subcellularLocation>
        <location evidence="1">Nucleus</location>
    </subcellularLocation>
</comment>
<comment type="caution">
    <text evidence="18">The sequence shown here is derived from an EMBL/GenBank/DDBJ whole genome shotgun (WGS) entry which is preliminary data.</text>
</comment>
<dbReference type="Pfam" id="PF10263">
    <property type="entry name" value="SprT-like"/>
    <property type="match status" value="1"/>
</dbReference>
<keyword evidence="11" id="KW-0482">Metalloprotease</keyword>
<evidence type="ECO:0000259" key="17">
    <source>
        <dbReference type="PROSITE" id="PS51908"/>
    </source>
</evidence>
<keyword evidence="6" id="KW-0479">Metal-binding</keyword>
<protein>
    <recommendedName>
        <fullName evidence="14">Protein with SprT-like domain at the N terminus</fullName>
    </recommendedName>
</protein>
<feature type="region of interest" description="Disordered" evidence="16">
    <location>
        <begin position="341"/>
        <end position="378"/>
    </location>
</feature>
<evidence type="ECO:0000256" key="13">
    <source>
        <dbReference type="ARBA" id="ARBA00023242"/>
    </source>
</evidence>
<feature type="domain" description="UBZ4-type" evidence="17">
    <location>
        <begin position="502"/>
        <end position="529"/>
    </location>
</feature>
<evidence type="ECO:0000256" key="1">
    <source>
        <dbReference type="ARBA" id="ARBA00004123"/>
    </source>
</evidence>
<keyword evidence="10" id="KW-0862">Zinc</keyword>
<keyword evidence="4" id="KW-0158">Chromosome</keyword>
<dbReference type="Gene3D" id="3.30.160.60">
    <property type="entry name" value="Classic Zinc Finger"/>
    <property type="match status" value="3"/>
</dbReference>
<dbReference type="GO" id="GO:0005694">
    <property type="term" value="C:chromosome"/>
    <property type="evidence" value="ECO:0007669"/>
    <property type="project" value="UniProtKB-SubCell"/>
</dbReference>
<gene>
    <name evidence="18" type="ORF">ILUMI_07616</name>
</gene>
<keyword evidence="8 15" id="KW-0863">Zinc-finger</keyword>
<dbReference type="AlphaFoldDB" id="A0A8K0GBE9"/>
<sequence>MSHNDYQMALLLQQQFEHESNIDNPGLNLVYTKKKSNDTKSLTDPSWELIDPTPDIHMLFMAFNEKYFWNKLLAVCVSWSKRMTTCAGICSYQGRGGMCTITLSEPLLKLRPRKDLVETLLHEMIHAYLFVTHNNRDRDGHGPEFHKHMYRINAEAGTNITVYHSFHDEVRLYQQHWWRCDGPCQKRKPYFGMVRRAMNRPPGPNDFWWKQHQDTCGGKFIKVKEPDKPQNKENKPASNGTIDKFIPIIKERIATLKDKLHKGTPGPWKPTVMNMVTPKTATSGIVVNKPSTSTNKPSCLVQMKITSFSNFSSKDQILGSSQPKDNSNYAAVRNHWINKFPSPQNVAATPNKRSSNNDPSISENSPKRVKPASPNDIQTSSDLMKCPVCETSVLEADINSHLDQCLQNQTVASSTKDLTTKCPLGTVKLNERAQTCVNNSDEFKPTEQESVPCLVCNKKIIKSELNVHLDDCMRGNNIFNNSSGDVIEEEDDSLNNQTKENTYNCPVCFQEFSAYQMNSHLDLCLLADS</sequence>
<dbReference type="GO" id="GO:0004222">
    <property type="term" value="F:metalloendopeptidase activity"/>
    <property type="evidence" value="ECO:0007669"/>
    <property type="project" value="InterPro"/>
</dbReference>
<keyword evidence="5" id="KW-0645">Protease</keyword>
<dbReference type="GO" id="GO:0008270">
    <property type="term" value="F:zinc ion binding"/>
    <property type="evidence" value="ECO:0007669"/>
    <property type="project" value="UniProtKB-KW"/>
</dbReference>
<evidence type="ECO:0000256" key="9">
    <source>
        <dbReference type="ARBA" id="ARBA00022801"/>
    </source>
</evidence>
<dbReference type="SMART" id="SM00734">
    <property type="entry name" value="ZnF_Rad18"/>
    <property type="match status" value="3"/>
</dbReference>
<evidence type="ECO:0000256" key="15">
    <source>
        <dbReference type="PROSITE-ProRule" id="PRU01256"/>
    </source>
</evidence>
<comment type="similarity">
    <text evidence="3">Belongs to the Spartan family.</text>
</comment>
<dbReference type="SMART" id="SM00731">
    <property type="entry name" value="SprT"/>
    <property type="match status" value="1"/>
</dbReference>
<feature type="compositionally biased region" description="Polar residues" evidence="16">
    <location>
        <begin position="341"/>
        <end position="364"/>
    </location>
</feature>
<keyword evidence="12 15" id="KW-0234">DNA repair</keyword>
<dbReference type="InterPro" id="IPR044245">
    <property type="entry name" value="Spartan"/>
</dbReference>
<evidence type="ECO:0000256" key="2">
    <source>
        <dbReference type="ARBA" id="ARBA00004286"/>
    </source>
</evidence>
<dbReference type="InterPro" id="IPR006642">
    <property type="entry name" value="Rad18_UBZ4"/>
</dbReference>
<dbReference type="GO" id="GO:0003697">
    <property type="term" value="F:single-stranded DNA binding"/>
    <property type="evidence" value="ECO:0007669"/>
    <property type="project" value="InterPro"/>
</dbReference>
<dbReference type="GO" id="GO:0006281">
    <property type="term" value="P:DNA repair"/>
    <property type="evidence" value="ECO:0007669"/>
    <property type="project" value="UniProtKB-KW"/>
</dbReference>
<evidence type="ECO:0000256" key="4">
    <source>
        <dbReference type="ARBA" id="ARBA00022454"/>
    </source>
</evidence>
<evidence type="ECO:0000256" key="7">
    <source>
        <dbReference type="ARBA" id="ARBA00022763"/>
    </source>
</evidence>
<dbReference type="GO" id="GO:0031593">
    <property type="term" value="F:polyubiquitin modification-dependent protein binding"/>
    <property type="evidence" value="ECO:0007669"/>
    <property type="project" value="TreeGrafter"/>
</dbReference>